<dbReference type="EMBL" id="PZZW01000003">
    <property type="protein sequence ID" value="PTM79564.1"/>
    <property type="molecule type" value="Genomic_DNA"/>
</dbReference>
<feature type="region of interest" description="Disordered" evidence="1">
    <location>
        <begin position="53"/>
        <end position="74"/>
    </location>
</feature>
<comment type="caution">
    <text evidence="2">The sequence shown here is derived from an EMBL/GenBank/DDBJ whole genome shotgun (WGS) entry which is preliminary data.</text>
</comment>
<proteinExistence type="predicted"/>
<dbReference type="Proteomes" id="UP000240800">
    <property type="component" value="Unassembled WGS sequence"/>
</dbReference>
<evidence type="ECO:0000313" key="3">
    <source>
        <dbReference type="Proteomes" id="UP000240800"/>
    </source>
</evidence>
<name>A0ABX5J8R9_9RHOB</name>
<evidence type="ECO:0000256" key="1">
    <source>
        <dbReference type="SAM" id="MobiDB-lite"/>
    </source>
</evidence>
<reference evidence="2 3" key="1">
    <citation type="submission" date="2018-04" db="EMBL/GenBank/DDBJ databases">
        <title>Genomic Encyclopedia of Type Strains, Phase III (KMG-III): the genomes of soil and plant-associated and newly described type strains.</title>
        <authorList>
            <person name="Whitman W."/>
        </authorList>
    </citation>
    <scope>NUCLEOTIDE SEQUENCE [LARGE SCALE GENOMIC DNA]</scope>
    <source>
        <strain evidence="2 3">JA192</strain>
    </source>
</reference>
<keyword evidence="3" id="KW-1185">Reference proteome</keyword>
<accession>A0ABX5J8R9</accession>
<gene>
    <name evidence="2" type="ORF">C8J29_103669</name>
</gene>
<sequence length="74" mass="8618">MKLLFDGRERAGFRLAWPFFLRLSRRPAANLKTPKILTREELKELFSLELSQSATGTEQRPRPVGMSPRRRFSA</sequence>
<organism evidence="2 3">
    <name type="scientific">Cereibacter johrii</name>
    <dbReference type="NCBI Taxonomy" id="445629"/>
    <lineage>
        <taxon>Bacteria</taxon>
        <taxon>Pseudomonadati</taxon>
        <taxon>Pseudomonadota</taxon>
        <taxon>Alphaproteobacteria</taxon>
        <taxon>Rhodobacterales</taxon>
        <taxon>Paracoccaceae</taxon>
        <taxon>Cereibacter</taxon>
    </lineage>
</organism>
<evidence type="ECO:0000313" key="2">
    <source>
        <dbReference type="EMBL" id="PTM79564.1"/>
    </source>
</evidence>
<protein>
    <submittedName>
        <fullName evidence="2">Uncharacterized protein</fullName>
    </submittedName>
</protein>
<dbReference type="RefSeq" id="WP_084295590.1">
    <property type="nucleotide sequence ID" value="NZ_JAYFRT010000001.1"/>
</dbReference>